<gene>
    <name evidence="5" type="ORF">CDSM653_02313</name>
</gene>
<sequence length="341" mass="38202">MVMRMNVTIKDVAKRANVAPSTVSRVIADSPRISKETKERVWKAMEELGYYPNAIARSLASKVTNTLGLIMPRSTEEAFSNPFFPEVMRGISVVAHREKYDLLLSTSGNKEEEKEAVIRMVKGKRVDGIILLSSRTTDELIPWLRDEKFPFVVIGKPLDARGVYWVDNDNIGASKLATNYLIKHGHREIAFISGSLEYVVSLDRLDGYKLALEENGLTFKRELVEQEEFSEDGGYRAMMKILERAKPTGVVVTDDVMAFGVIRAAIDKGFRVPEDISIVGFNNIPLSAFANPPLTTIDISTFELGIKSAELLIARLKQKEIESDHIIVPVKLIERKSCVSR</sequence>
<dbReference type="SMART" id="SM00354">
    <property type="entry name" value="HTH_LACI"/>
    <property type="match status" value="1"/>
</dbReference>
<comment type="caution">
    <text evidence="5">The sequence shown here is derived from an EMBL/GenBank/DDBJ whole genome shotgun (WGS) entry which is preliminary data.</text>
</comment>
<keyword evidence="1" id="KW-0805">Transcription regulation</keyword>
<dbReference type="EMBL" id="ABXP02000119">
    <property type="protein sequence ID" value="KKC28663.1"/>
    <property type="molecule type" value="Genomic_DNA"/>
</dbReference>
<dbReference type="InterPro" id="IPR010982">
    <property type="entry name" value="Lambda_DNA-bd_dom_sf"/>
</dbReference>
<proteinExistence type="predicted"/>
<dbReference type="SUPFAM" id="SSF53822">
    <property type="entry name" value="Periplasmic binding protein-like I"/>
    <property type="match status" value="1"/>
</dbReference>
<organism evidence="5 6">
    <name type="scientific">Caldanaerobacter subterraneus subsp. pacificus DSM 12653</name>
    <dbReference type="NCBI Taxonomy" id="391606"/>
    <lineage>
        <taxon>Bacteria</taxon>
        <taxon>Bacillati</taxon>
        <taxon>Bacillota</taxon>
        <taxon>Clostridia</taxon>
        <taxon>Thermoanaerobacterales</taxon>
        <taxon>Thermoanaerobacteraceae</taxon>
        <taxon>Caldanaerobacter</taxon>
    </lineage>
</organism>
<evidence type="ECO:0000313" key="6">
    <source>
        <dbReference type="Proteomes" id="UP000010146"/>
    </source>
</evidence>
<dbReference type="Pfam" id="PF13377">
    <property type="entry name" value="Peripla_BP_3"/>
    <property type="match status" value="1"/>
</dbReference>
<dbReference type="PANTHER" id="PTHR30146:SF109">
    <property type="entry name" value="HTH-TYPE TRANSCRIPTIONAL REGULATOR GALS"/>
    <property type="match status" value="1"/>
</dbReference>
<dbReference type="CDD" id="cd06294">
    <property type="entry name" value="PBP1_MalR-like"/>
    <property type="match status" value="1"/>
</dbReference>
<dbReference type="AlphaFoldDB" id="A0A0F5PJ29"/>
<keyword evidence="2" id="KW-0238">DNA-binding</keyword>
<evidence type="ECO:0000313" key="5">
    <source>
        <dbReference type="EMBL" id="KKC28663.1"/>
    </source>
</evidence>
<dbReference type="GO" id="GO:0003700">
    <property type="term" value="F:DNA-binding transcription factor activity"/>
    <property type="evidence" value="ECO:0007669"/>
    <property type="project" value="TreeGrafter"/>
</dbReference>
<dbReference type="CDD" id="cd01392">
    <property type="entry name" value="HTH_LacI"/>
    <property type="match status" value="1"/>
</dbReference>
<dbReference type="SUPFAM" id="SSF47413">
    <property type="entry name" value="lambda repressor-like DNA-binding domains"/>
    <property type="match status" value="1"/>
</dbReference>
<dbReference type="Pfam" id="PF00356">
    <property type="entry name" value="LacI"/>
    <property type="match status" value="1"/>
</dbReference>
<accession>A0A0F5PJ29</accession>
<dbReference type="InterPro" id="IPR046335">
    <property type="entry name" value="LacI/GalR-like_sensor"/>
</dbReference>
<name>A0A0F5PJ29_9THEO</name>
<dbReference type="InterPro" id="IPR000843">
    <property type="entry name" value="HTH_LacI"/>
</dbReference>
<dbReference type="Gene3D" id="3.40.50.2300">
    <property type="match status" value="2"/>
</dbReference>
<dbReference type="PROSITE" id="PS50932">
    <property type="entry name" value="HTH_LACI_2"/>
    <property type="match status" value="1"/>
</dbReference>
<evidence type="ECO:0000256" key="2">
    <source>
        <dbReference type="ARBA" id="ARBA00023125"/>
    </source>
</evidence>
<reference evidence="5 6" key="2">
    <citation type="journal article" date="2015" name="BMC Genomics">
        <title>Analysis of three genomes within the thermophilic bacterial species Caldanaerobacter subterraneus with a focus on carbon monoxide dehydrogenase evolution and hydrolase diversity.</title>
        <authorList>
            <person name="Sant'Anna F.H."/>
            <person name="Lebedinsky A.V."/>
            <person name="Sokolova T.G."/>
            <person name="Robb F.T."/>
            <person name="Gonzalez J.M."/>
        </authorList>
    </citation>
    <scope>NUCLEOTIDE SEQUENCE [LARGE SCALE GENOMIC DNA]</scope>
    <source>
        <strain evidence="5 6">DSM 12653</strain>
    </source>
</reference>
<reference evidence="6" key="3">
    <citation type="submission" date="2015-02" db="EMBL/GenBank/DDBJ databases">
        <title>Genome analysis of three genomes within the thermophilic hydrogenogenic bacterial species Caldanaerobacter subterraneus.</title>
        <authorList>
            <person name="Sant'Anna F.H."/>
            <person name="Lebedinsky A."/>
            <person name="Sokolova T."/>
            <person name="Robb F.T."/>
            <person name="Gonzalez J.M."/>
        </authorList>
    </citation>
    <scope>NUCLEOTIDE SEQUENCE [LARGE SCALE GENOMIC DNA]</scope>
    <source>
        <strain evidence="6">DSM 12653</strain>
    </source>
</reference>
<reference evidence="5 6" key="1">
    <citation type="submission" date="2008-07" db="EMBL/GenBank/DDBJ databases">
        <authorList>
            <person name="Gonzalez J."/>
            <person name="Sokolova T."/>
            <person name="Ferriera S."/>
            <person name="Johnson J."/>
            <person name="Kravitz S."/>
            <person name="Beeson K."/>
            <person name="Sutton G."/>
            <person name="Rogers Y.-H."/>
            <person name="Friedman R."/>
            <person name="Frazier M."/>
            <person name="Venter J.C."/>
        </authorList>
    </citation>
    <scope>NUCLEOTIDE SEQUENCE [LARGE SCALE GENOMIC DNA]</scope>
    <source>
        <strain evidence="5 6">DSM 12653</strain>
    </source>
</reference>
<dbReference type="InterPro" id="IPR028082">
    <property type="entry name" value="Peripla_BP_I"/>
</dbReference>
<feature type="domain" description="HTH lacI-type" evidence="4">
    <location>
        <begin position="7"/>
        <end position="61"/>
    </location>
</feature>
<dbReference type="PANTHER" id="PTHR30146">
    <property type="entry name" value="LACI-RELATED TRANSCRIPTIONAL REPRESSOR"/>
    <property type="match status" value="1"/>
</dbReference>
<keyword evidence="3" id="KW-0804">Transcription</keyword>
<protein>
    <submittedName>
        <fullName evidence="5">Transcriptional regulator</fullName>
    </submittedName>
</protein>
<dbReference type="Proteomes" id="UP000010146">
    <property type="component" value="Unassembled WGS sequence"/>
</dbReference>
<evidence type="ECO:0000256" key="1">
    <source>
        <dbReference type="ARBA" id="ARBA00023015"/>
    </source>
</evidence>
<evidence type="ECO:0000259" key="4">
    <source>
        <dbReference type="PROSITE" id="PS50932"/>
    </source>
</evidence>
<dbReference type="Gene3D" id="1.10.260.40">
    <property type="entry name" value="lambda repressor-like DNA-binding domains"/>
    <property type="match status" value="1"/>
</dbReference>
<dbReference type="GO" id="GO:0000976">
    <property type="term" value="F:transcription cis-regulatory region binding"/>
    <property type="evidence" value="ECO:0007669"/>
    <property type="project" value="TreeGrafter"/>
</dbReference>
<evidence type="ECO:0000256" key="3">
    <source>
        <dbReference type="ARBA" id="ARBA00023163"/>
    </source>
</evidence>